<feature type="compositionally biased region" description="Pro residues" evidence="3">
    <location>
        <begin position="228"/>
        <end position="253"/>
    </location>
</feature>
<feature type="compositionally biased region" description="Basic and acidic residues" evidence="3">
    <location>
        <begin position="156"/>
        <end position="176"/>
    </location>
</feature>
<proteinExistence type="predicted"/>
<dbReference type="GO" id="GO:0003723">
    <property type="term" value="F:RNA binding"/>
    <property type="evidence" value="ECO:0007669"/>
    <property type="project" value="UniProtKB-UniRule"/>
</dbReference>
<feature type="region of interest" description="Disordered" evidence="3">
    <location>
        <begin position="51"/>
        <end position="73"/>
    </location>
</feature>
<dbReference type="InterPro" id="IPR012677">
    <property type="entry name" value="Nucleotide-bd_a/b_plait_sf"/>
</dbReference>
<feature type="compositionally biased region" description="Low complexity" evidence="3">
    <location>
        <begin position="351"/>
        <end position="366"/>
    </location>
</feature>
<feature type="compositionally biased region" description="Low complexity" evidence="3">
    <location>
        <begin position="183"/>
        <end position="202"/>
    </location>
</feature>
<feature type="compositionally biased region" description="Basic and acidic residues" evidence="3">
    <location>
        <begin position="378"/>
        <end position="405"/>
    </location>
</feature>
<dbReference type="EMBL" id="MU128935">
    <property type="protein sequence ID" value="KAF9516930.1"/>
    <property type="molecule type" value="Genomic_DNA"/>
</dbReference>
<dbReference type="SMART" id="SM00360">
    <property type="entry name" value="RRM"/>
    <property type="match status" value="1"/>
</dbReference>
<evidence type="ECO:0000256" key="2">
    <source>
        <dbReference type="PROSITE-ProRule" id="PRU00176"/>
    </source>
</evidence>
<feature type="region of interest" description="Disordered" evidence="3">
    <location>
        <begin position="149"/>
        <end position="497"/>
    </location>
</feature>
<dbReference type="PANTHER" id="PTHR23236:SF11">
    <property type="entry name" value="EUKARYOTIC TRANSLATION INITIATION FACTOR 4H"/>
    <property type="match status" value="1"/>
</dbReference>
<evidence type="ECO:0000313" key="6">
    <source>
        <dbReference type="Proteomes" id="UP000886523"/>
    </source>
</evidence>
<feature type="compositionally biased region" description="Basic and acidic residues" evidence="3">
    <location>
        <begin position="275"/>
        <end position="288"/>
    </location>
</feature>
<evidence type="ECO:0000313" key="5">
    <source>
        <dbReference type="EMBL" id="KAF9516930.1"/>
    </source>
</evidence>
<dbReference type="InterPro" id="IPR035979">
    <property type="entry name" value="RBD_domain_sf"/>
</dbReference>
<protein>
    <recommendedName>
        <fullName evidence="4">RRM domain-containing protein</fullName>
    </recommendedName>
</protein>
<dbReference type="GO" id="GO:0005730">
    <property type="term" value="C:nucleolus"/>
    <property type="evidence" value="ECO:0007669"/>
    <property type="project" value="TreeGrafter"/>
</dbReference>
<feature type="compositionally biased region" description="Low complexity" evidence="3">
    <location>
        <begin position="312"/>
        <end position="323"/>
    </location>
</feature>
<dbReference type="PANTHER" id="PTHR23236">
    <property type="entry name" value="EUKARYOTIC TRANSLATION INITIATION FACTOR 4B/4H"/>
    <property type="match status" value="1"/>
</dbReference>
<dbReference type="Proteomes" id="UP000886523">
    <property type="component" value="Unassembled WGS sequence"/>
</dbReference>
<dbReference type="OrthoDB" id="48651at2759"/>
<gene>
    <name evidence="5" type="ORF">BS47DRAFT_1371539</name>
</gene>
<feature type="domain" description="RRM" evidence="4">
    <location>
        <begin position="81"/>
        <end position="156"/>
    </location>
</feature>
<evidence type="ECO:0000259" key="4">
    <source>
        <dbReference type="PROSITE" id="PS50102"/>
    </source>
</evidence>
<feature type="compositionally biased region" description="Polar residues" evidence="3">
    <location>
        <begin position="406"/>
        <end position="418"/>
    </location>
</feature>
<dbReference type="AlphaFoldDB" id="A0A9P6B4R0"/>
<dbReference type="PROSITE" id="PS50102">
    <property type="entry name" value="RRM"/>
    <property type="match status" value="1"/>
</dbReference>
<keyword evidence="6" id="KW-1185">Reference proteome</keyword>
<accession>A0A9P6B4R0</accession>
<feature type="compositionally biased region" description="Low complexity" evidence="3">
    <location>
        <begin position="430"/>
        <end position="456"/>
    </location>
</feature>
<keyword evidence="1 2" id="KW-0694">RNA-binding</keyword>
<evidence type="ECO:0000256" key="3">
    <source>
        <dbReference type="SAM" id="MobiDB-lite"/>
    </source>
</evidence>
<comment type="caution">
    <text evidence="5">The sequence shown here is derived from an EMBL/GenBank/DDBJ whole genome shotgun (WGS) entry which is preliminary data.</text>
</comment>
<evidence type="ECO:0000256" key="1">
    <source>
        <dbReference type="ARBA" id="ARBA00022884"/>
    </source>
</evidence>
<organism evidence="5 6">
    <name type="scientific">Hydnum rufescens UP504</name>
    <dbReference type="NCBI Taxonomy" id="1448309"/>
    <lineage>
        <taxon>Eukaryota</taxon>
        <taxon>Fungi</taxon>
        <taxon>Dikarya</taxon>
        <taxon>Basidiomycota</taxon>
        <taxon>Agaricomycotina</taxon>
        <taxon>Agaricomycetes</taxon>
        <taxon>Cantharellales</taxon>
        <taxon>Hydnaceae</taxon>
        <taxon>Hydnum</taxon>
    </lineage>
</organism>
<name>A0A9P6B4R0_9AGAM</name>
<dbReference type="SUPFAM" id="SSF54928">
    <property type="entry name" value="RNA-binding domain, RBD"/>
    <property type="match status" value="1"/>
</dbReference>
<sequence>MGKTVIFHGGAAPKKGKKLALNDFLADDTLGSWADEMDSLPTARMFRAGGGGGDFHRDRDFPPRGQLPPREELPLPTKPPYIAFVGNLAFDIYEELIAEFFVPNVLKDIKIIKDRDEKPKGFGYVEFETLDGLKDGLSRTGGQMMNRTIRISVAEPPKERGGFDDDRFAGPWRREGPLPPLPSSSSRSHTTERSGFGSGFSSRPSVEAEGAAPHLAELNNDWRSNRPTRPPPSERSPPPPRRPSGPPDGPPHPAHVEQTWTIGSKFKPSVPAETVPERRTLFGGRRGDTPAGAGESPEEISDWRATPRRTVSHTGSTRGSPTTSTPPTPQLGGRRKLELLPRGMVTPSGESPLSSPKSTAASSAKPNPFGAAKPIDAAAREKEVEERLEQERQVRAAKEKEHEASRSTSGFSRPTPASRSEPGSPHSGRPTSGSAAATPSSPASVSVSSTIPAPSAKFSSSTGVIRPQISFAAAAAASKTGNGTEAPAAAANDQTSGNIKELENLGPSVEGAAVPSAVEVEKLSEQVAEAVL</sequence>
<dbReference type="Gene3D" id="3.30.70.330">
    <property type="match status" value="1"/>
</dbReference>
<reference evidence="5" key="1">
    <citation type="journal article" date="2020" name="Nat. Commun.">
        <title>Large-scale genome sequencing of mycorrhizal fungi provides insights into the early evolution of symbiotic traits.</title>
        <authorList>
            <person name="Miyauchi S."/>
            <person name="Kiss E."/>
            <person name="Kuo A."/>
            <person name="Drula E."/>
            <person name="Kohler A."/>
            <person name="Sanchez-Garcia M."/>
            <person name="Morin E."/>
            <person name="Andreopoulos B."/>
            <person name="Barry K.W."/>
            <person name="Bonito G."/>
            <person name="Buee M."/>
            <person name="Carver A."/>
            <person name="Chen C."/>
            <person name="Cichocki N."/>
            <person name="Clum A."/>
            <person name="Culley D."/>
            <person name="Crous P.W."/>
            <person name="Fauchery L."/>
            <person name="Girlanda M."/>
            <person name="Hayes R.D."/>
            <person name="Keri Z."/>
            <person name="LaButti K."/>
            <person name="Lipzen A."/>
            <person name="Lombard V."/>
            <person name="Magnuson J."/>
            <person name="Maillard F."/>
            <person name="Murat C."/>
            <person name="Nolan M."/>
            <person name="Ohm R.A."/>
            <person name="Pangilinan J."/>
            <person name="Pereira M.F."/>
            <person name="Perotto S."/>
            <person name="Peter M."/>
            <person name="Pfister S."/>
            <person name="Riley R."/>
            <person name="Sitrit Y."/>
            <person name="Stielow J.B."/>
            <person name="Szollosi G."/>
            <person name="Zifcakova L."/>
            <person name="Stursova M."/>
            <person name="Spatafora J.W."/>
            <person name="Tedersoo L."/>
            <person name="Vaario L.M."/>
            <person name="Yamada A."/>
            <person name="Yan M."/>
            <person name="Wang P."/>
            <person name="Xu J."/>
            <person name="Bruns T."/>
            <person name="Baldrian P."/>
            <person name="Vilgalys R."/>
            <person name="Dunand C."/>
            <person name="Henrissat B."/>
            <person name="Grigoriev I.V."/>
            <person name="Hibbett D."/>
            <person name="Nagy L.G."/>
            <person name="Martin F.M."/>
        </authorList>
    </citation>
    <scope>NUCLEOTIDE SEQUENCE</scope>
    <source>
        <strain evidence="5">UP504</strain>
    </source>
</reference>
<dbReference type="Pfam" id="PF00076">
    <property type="entry name" value="RRM_1"/>
    <property type="match status" value="1"/>
</dbReference>
<dbReference type="InterPro" id="IPR000504">
    <property type="entry name" value="RRM_dom"/>
</dbReference>